<evidence type="ECO:0000256" key="2">
    <source>
        <dbReference type="ARBA" id="ARBA00009773"/>
    </source>
</evidence>
<dbReference type="EMBL" id="AJWY01008101">
    <property type="protein sequence ID" value="EKC62150.1"/>
    <property type="molecule type" value="Genomic_DNA"/>
</dbReference>
<feature type="transmembrane region" description="Helical" evidence="6">
    <location>
        <begin position="114"/>
        <end position="136"/>
    </location>
</feature>
<dbReference type="GO" id="GO:0055085">
    <property type="term" value="P:transmembrane transport"/>
    <property type="evidence" value="ECO:0007669"/>
    <property type="project" value="TreeGrafter"/>
</dbReference>
<evidence type="ECO:0000256" key="4">
    <source>
        <dbReference type="ARBA" id="ARBA00022989"/>
    </source>
</evidence>
<evidence type="ECO:0000256" key="1">
    <source>
        <dbReference type="ARBA" id="ARBA00004141"/>
    </source>
</evidence>
<comment type="subcellular location">
    <subcellularLocation>
        <location evidence="1">Membrane</location>
        <topology evidence="1">Multi-pass membrane protein</topology>
    </subcellularLocation>
</comment>
<organism evidence="7">
    <name type="scientific">human gut metagenome</name>
    <dbReference type="NCBI Taxonomy" id="408170"/>
    <lineage>
        <taxon>unclassified sequences</taxon>
        <taxon>metagenomes</taxon>
        <taxon>organismal metagenomes</taxon>
    </lineage>
</organism>
<dbReference type="AlphaFoldDB" id="K1T725"/>
<keyword evidence="5 6" id="KW-0472">Membrane</keyword>
<dbReference type="Pfam" id="PF01594">
    <property type="entry name" value="AI-2E_transport"/>
    <property type="match status" value="1"/>
</dbReference>
<evidence type="ECO:0000256" key="6">
    <source>
        <dbReference type="SAM" id="Phobius"/>
    </source>
</evidence>
<evidence type="ECO:0000256" key="5">
    <source>
        <dbReference type="ARBA" id="ARBA00023136"/>
    </source>
</evidence>
<keyword evidence="3 6" id="KW-0812">Transmembrane</keyword>
<proteinExistence type="inferred from homology"/>
<dbReference type="GO" id="GO:0016020">
    <property type="term" value="C:membrane"/>
    <property type="evidence" value="ECO:0007669"/>
    <property type="project" value="UniProtKB-SubCell"/>
</dbReference>
<feature type="non-terminal residue" evidence="7">
    <location>
        <position position="236"/>
    </location>
</feature>
<gene>
    <name evidence="7" type="ORF">LEA_11995</name>
</gene>
<accession>K1T725</accession>
<evidence type="ECO:0000313" key="7">
    <source>
        <dbReference type="EMBL" id="EKC62150.1"/>
    </source>
</evidence>
<reference evidence="7" key="1">
    <citation type="journal article" date="2013" name="Environ. Microbiol.">
        <title>Microbiota from the distal guts of lean and obese adolescents exhibit partial functional redundancy besides clear differences in community structure.</title>
        <authorList>
            <person name="Ferrer M."/>
            <person name="Ruiz A."/>
            <person name="Lanza F."/>
            <person name="Haange S.B."/>
            <person name="Oberbach A."/>
            <person name="Till H."/>
            <person name="Bargiela R."/>
            <person name="Campoy C."/>
            <person name="Segura M.T."/>
            <person name="Richter M."/>
            <person name="von Bergen M."/>
            <person name="Seifert J."/>
            <person name="Suarez A."/>
        </authorList>
    </citation>
    <scope>NUCLEOTIDE SEQUENCE</scope>
</reference>
<feature type="transmembrane region" description="Helical" evidence="6">
    <location>
        <begin position="57"/>
        <end position="74"/>
    </location>
</feature>
<comment type="caution">
    <text evidence="7">The sequence shown here is derived from an EMBL/GenBank/DDBJ whole genome shotgun (WGS) entry which is preliminary data.</text>
</comment>
<dbReference type="PANTHER" id="PTHR21716:SF68">
    <property type="entry name" value="TRANSPORT PROTEIN YTVI-RELATED"/>
    <property type="match status" value="1"/>
</dbReference>
<comment type="similarity">
    <text evidence="2">Belongs to the autoinducer-2 exporter (AI-2E) (TC 2.A.86) family.</text>
</comment>
<dbReference type="PANTHER" id="PTHR21716">
    <property type="entry name" value="TRANSMEMBRANE PROTEIN"/>
    <property type="match status" value="1"/>
</dbReference>
<keyword evidence="4 6" id="KW-1133">Transmembrane helix</keyword>
<evidence type="ECO:0000256" key="3">
    <source>
        <dbReference type="ARBA" id="ARBA00022692"/>
    </source>
</evidence>
<sequence>MKFLPDSIYTSVSENITQFFGNLINDFDVSKLGINMSSITSGLSNGISGVYSVVKNIPSILISVVIGVIAWILFTKDYKKVVKFIKLQLPDKHKNLLGETKKIFSSTILKMCRAYGLIMFITFCENFLGLTILNLIGVMKNSYVFVIAICIAVFDILPVAGSGGILIPWSLIALVTGNVGQCVGLLILYAVITVIRQYIEPKIVGDSLGVNPLVTLAGLYFGLKLFGFMGMFIVPI</sequence>
<protein>
    <submittedName>
        <fullName evidence="7">Sporulation integral membrane protein YtvI</fullName>
    </submittedName>
</protein>
<feature type="transmembrane region" description="Helical" evidence="6">
    <location>
        <begin position="171"/>
        <end position="192"/>
    </location>
</feature>
<feature type="transmembrane region" description="Helical" evidence="6">
    <location>
        <begin position="142"/>
        <end position="159"/>
    </location>
</feature>
<name>K1T725_9ZZZZ</name>
<feature type="transmembrane region" description="Helical" evidence="6">
    <location>
        <begin position="212"/>
        <end position="234"/>
    </location>
</feature>
<dbReference type="InterPro" id="IPR002549">
    <property type="entry name" value="AI-2E-like"/>
</dbReference>